<dbReference type="Proteomes" id="UP000002669">
    <property type="component" value="Unassembled WGS sequence"/>
</dbReference>
<accession>E5R2N0</accession>
<evidence type="ECO:0000313" key="2">
    <source>
        <dbReference type="EMBL" id="EFQ98688.1"/>
    </source>
</evidence>
<dbReference type="InParanoid" id="E5R2N0"/>
<dbReference type="GeneID" id="10032975"/>
<evidence type="ECO:0000256" key="1">
    <source>
        <dbReference type="SAM" id="MobiDB-lite"/>
    </source>
</evidence>
<gene>
    <name evidence="2" type="ORF">MGYG_01707</name>
</gene>
<dbReference type="AlphaFoldDB" id="E5R2N0"/>
<protein>
    <submittedName>
        <fullName evidence="2">Uncharacterized protein</fullName>
    </submittedName>
</protein>
<evidence type="ECO:0000313" key="3">
    <source>
        <dbReference type="Proteomes" id="UP000002669"/>
    </source>
</evidence>
<reference evidence="3" key="1">
    <citation type="journal article" date="2012" name="MBio">
        <title>Comparative genome analysis of Trichophyton rubrum and related dermatophytes reveals candidate genes involved in infection.</title>
        <authorList>
            <person name="Martinez D.A."/>
            <person name="Oliver B.G."/>
            <person name="Graeser Y."/>
            <person name="Goldberg J.M."/>
            <person name="Li W."/>
            <person name="Martinez-Rossi N.M."/>
            <person name="Monod M."/>
            <person name="Shelest E."/>
            <person name="Barton R.C."/>
            <person name="Birch E."/>
            <person name="Brakhage A.A."/>
            <person name="Chen Z."/>
            <person name="Gurr S.J."/>
            <person name="Heiman D."/>
            <person name="Heitman J."/>
            <person name="Kosti I."/>
            <person name="Rossi A."/>
            <person name="Saif S."/>
            <person name="Samalova M."/>
            <person name="Saunders C.W."/>
            <person name="Shea T."/>
            <person name="Summerbell R.C."/>
            <person name="Xu J."/>
            <person name="Young S."/>
            <person name="Zeng Q."/>
            <person name="Birren B.W."/>
            <person name="Cuomo C.A."/>
            <person name="White T.C."/>
        </authorList>
    </citation>
    <scope>NUCLEOTIDE SEQUENCE [LARGE SCALE GENOMIC DNA]</scope>
    <source>
        <strain evidence="3">ATCC MYA-4604 / CBS 118893</strain>
    </source>
</reference>
<organism evidence="3">
    <name type="scientific">Arthroderma gypseum (strain ATCC MYA-4604 / CBS 118893)</name>
    <name type="common">Microsporum gypseum</name>
    <dbReference type="NCBI Taxonomy" id="535722"/>
    <lineage>
        <taxon>Eukaryota</taxon>
        <taxon>Fungi</taxon>
        <taxon>Dikarya</taxon>
        <taxon>Ascomycota</taxon>
        <taxon>Pezizomycotina</taxon>
        <taxon>Eurotiomycetes</taxon>
        <taxon>Eurotiomycetidae</taxon>
        <taxon>Onygenales</taxon>
        <taxon>Arthrodermataceae</taxon>
        <taxon>Nannizzia</taxon>
    </lineage>
</organism>
<sequence>MKNYSTGRQSPTQSRRRKGSNLKDNAFNHSGKAEADGNVLSSREQDRDCPSWYPGHCSR</sequence>
<dbReference type="HOGENOM" id="CLU_2960287_0_0_1"/>
<feature type="compositionally biased region" description="Polar residues" evidence="1">
    <location>
        <begin position="1"/>
        <end position="13"/>
    </location>
</feature>
<name>E5R2N0_ARTGP</name>
<dbReference type="EMBL" id="DS989822">
    <property type="protein sequence ID" value="EFQ98688.1"/>
    <property type="molecule type" value="Genomic_DNA"/>
</dbReference>
<dbReference type="VEuPathDB" id="FungiDB:MGYG_01707"/>
<keyword evidence="3" id="KW-1185">Reference proteome</keyword>
<dbReference type="RefSeq" id="XP_003177640.1">
    <property type="nucleotide sequence ID" value="XM_003177592.1"/>
</dbReference>
<proteinExistence type="predicted"/>
<feature type="region of interest" description="Disordered" evidence="1">
    <location>
        <begin position="1"/>
        <end position="59"/>
    </location>
</feature>